<reference evidence="2 3" key="1">
    <citation type="journal article" date="2021" name="Front. Microbiol.">
        <title>Comprehensive Comparative Genomics and Phenotyping of Methylobacterium Species.</title>
        <authorList>
            <person name="Alessa O."/>
            <person name="Ogura Y."/>
            <person name="Fujitani Y."/>
            <person name="Takami H."/>
            <person name="Hayashi T."/>
            <person name="Sahin N."/>
            <person name="Tani A."/>
        </authorList>
    </citation>
    <scope>NUCLEOTIDE SEQUENCE [LARGE SCALE GENOMIC DNA]</scope>
    <source>
        <strain evidence="2 3">DSM 23679</strain>
    </source>
</reference>
<proteinExistence type="predicted"/>
<accession>A0ABQ4QKD2</accession>
<dbReference type="Proteomes" id="UP001055117">
    <property type="component" value="Unassembled WGS sequence"/>
</dbReference>
<name>A0ABQ4QKD2_9HYPH</name>
<keyword evidence="3" id="KW-1185">Reference proteome</keyword>
<organism evidence="2 3">
    <name type="scientific">Methylobacterium cerastii</name>
    <dbReference type="NCBI Taxonomy" id="932741"/>
    <lineage>
        <taxon>Bacteria</taxon>
        <taxon>Pseudomonadati</taxon>
        <taxon>Pseudomonadota</taxon>
        <taxon>Alphaproteobacteria</taxon>
        <taxon>Hyphomicrobiales</taxon>
        <taxon>Methylobacteriaceae</taxon>
        <taxon>Methylobacterium</taxon>
    </lineage>
</organism>
<protein>
    <submittedName>
        <fullName evidence="2">Uncharacterized protein</fullName>
    </submittedName>
</protein>
<dbReference type="EMBL" id="BPQG01000053">
    <property type="protein sequence ID" value="GJD45659.1"/>
    <property type="molecule type" value="Genomic_DNA"/>
</dbReference>
<evidence type="ECO:0000313" key="3">
    <source>
        <dbReference type="Proteomes" id="UP001055117"/>
    </source>
</evidence>
<comment type="caution">
    <text evidence="2">The sequence shown here is derived from an EMBL/GenBank/DDBJ whole genome shotgun (WGS) entry which is preliminary data.</text>
</comment>
<gene>
    <name evidence="2" type="ORF">AFCDBAGC_3533</name>
</gene>
<evidence type="ECO:0000313" key="2">
    <source>
        <dbReference type="EMBL" id="GJD45659.1"/>
    </source>
</evidence>
<sequence>MPGLHAGPSEKEQELLAPGVGFPSPDAATQRTIIPCWNAIGPKVF</sequence>
<evidence type="ECO:0000256" key="1">
    <source>
        <dbReference type="SAM" id="MobiDB-lite"/>
    </source>
</evidence>
<feature type="region of interest" description="Disordered" evidence="1">
    <location>
        <begin position="1"/>
        <end position="22"/>
    </location>
</feature>